<protein>
    <recommendedName>
        <fullName evidence="1">YdhG-like domain-containing protein</fullName>
    </recommendedName>
</protein>
<evidence type="ECO:0000313" key="2">
    <source>
        <dbReference type="EMBL" id="EJZ58001.1"/>
    </source>
</evidence>
<dbReference type="AlphaFoldDB" id="A0A7U9CME3"/>
<evidence type="ECO:0000313" key="3">
    <source>
        <dbReference type="Proteomes" id="UP000006045"/>
    </source>
</evidence>
<accession>A0A7U9CME3</accession>
<feature type="domain" description="YdhG-like" evidence="1">
    <location>
        <begin position="26"/>
        <end position="121"/>
    </location>
</feature>
<dbReference type="SUPFAM" id="SSF159888">
    <property type="entry name" value="YdhG-like"/>
    <property type="match status" value="1"/>
</dbReference>
<dbReference type="OrthoDB" id="9811812at2"/>
<dbReference type="EMBL" id="CM001561">
    <property type="protein sequence ID" value="EJZ58001.1"/>
    <property type="molecule type" value="Genomic_DNA"/>
</dbReference>
<dbReference type="RefSeq" id="WP_003224374.1">
    <property type="nucleotide sequence ID" value="NZ_CM001561.1"/>
</dbReference>
<evidence type="ECO:0000259" key="1">
    <source>
        <dbReference type="Pfam" id="PF08818"/>
    </source>
</evidence>
<name>A0A7U9CME3_PSEFL</name>
<proteinExistence type="predicted"/>
<dbReference type="Gene3D" id="3.90.1150.200">
    <property type="match status" value="1"/>
</dbReference>
<dbReference type="InterPro" id="IPR014922">
    <property type="entry name" value="YdhG-like"/>
</dbReference>
<sequence length="127" mass="13874">MKPEKTDTDASALIDARIAELADWRGAILGEIRKVIRQADPEVVEEWKWRGVPVWSRGGIICTGETYKAAVKMTFAKGAALADPAGLFNASLEGNTRRAIDFHEGDPVDEQALKALIREAIALNLSK</sequence>
<dbReference type="Pfam" id="PF08818">
    <property type="entry name" value="DUF1801"/>
    <property type="match status" value="1"/>
</dbReference>
<dbReference type="Proteomes" id="UP000006045">
    <property type="component" value="Chromosome"/>
</dbReference>
<organism evidence="2 3">
    <name type="scientific">Pseudomonas fluorescens R124</name>
    <dbReference type="NCBI Taxonomy" id="743713"/>
    <lineage>
        <taxon>Bacteria</taxon>
        <taxon>Pseudomonadati</taxon>
        <taxon>Pseudomonadota</taxon>
        <taxon>Gammaproteobacteria</taxon>
        <taxon>Pseudomonadales</taxon>
        <taxon>Pseudomonadaceae</taxon>
        <taxon>Pseudomonas</taxon>
    </lineage>
</organism>
<reference evidence="2 3" key="1">
    <citation type="submission" date="2012-08" db="EMBL/GenBank/DDBJ databases">
        <title>The genome of cave-isolated P. fluorescens strain R124 demonstrates phenotypic adaptation to the mineral environment.</title>
        <authorList>
            <person name="Barton M.D."/>
            <person name="Petronio M."/>
            <person name="Giarrizzo J.G."/>
            <person name="Bowling B.V."/>
            <person name="Barton H.A."/>
        </authorList>
    </citation>
    <scope>NUCLEOTIDE SEQUENCE [LARGE SCALE GENOMIC DNA]</scope>
    <source>
        <strain evidence="2 3">R124</strain>
    </source>
</reference>
<gene>
    <name evidence="2" type="ORF">I1A_002326</name>
</gene>